<dbReference type="OMA" id="INCAFIK"/>
<dbReference type="AlphaFoldDB" id="A0A284S5F4"/>
<evidence type="ECO:0000313" key="1">
    <source>
        <dbReference type="EMBL" id="SJL16237.1"/>
    </source>
</evidence>
<evidence type="ECO:0000313" key="2">
    <source>
        <dbReference type="Proteomes" id="UP000219338"/>
    </source>
</evidence>
<dbReference type="OrthoDB" id="128646at2759"/>
<name>A0A284S5F4_ARMOS</name>
<dbReference type="EMBL" id="FUEG01000033">
    <property type="protein sequence ID" value="SJL16237.1"/>
    <property type="molecule type" value="Genomic_DNA"/>
</dbReference>
<protein>
    <submittedName>
        <fullName evidence="1">Uncharacterized protein</fullName>
    </submittedName>
</protein>
<dbReference type="CDD" id="cd00303">
    <property type="entry name" value="retropepsin_like"/>
    <property type="match status" value="1"/>
</dbReference>
<gene>
    <name evidence="1" type="ORF">ARMOST_19757</name>
</gene>
<dbReference type="Proteomes" id="UP000219338">
    <property type="component" value="Unassembled WGS sequence"/>
</dbReference>
<organism evidence="1 2">
    <name type="scientific">Armillaria ostoyae</name>
    <name type="common">Armillaria root rot fungus</name>
    <dbReference type="NCBI Taxonomy" id="47428"/>
    <lineage>
        <taxon>Eukaryota</taxon>
        <taxon>Fungi</taxon>
        <taxon>Dikarya</taxon>
        <taxon>Basidiomycota</taxon>
        <taxon>Agaricomycotina</taxon>
        <taxon>Agaricomycetes</taxon>
        <taxon>Agaricomycetidae</taxon>
        <taxon>Agaricales</taxon>
        <taxon>Marasmiineae</taxon>
        <taxon>Physalacriaceae</taxon>
        <taxon>Armillaria</taxon>
    </lineage>
</organism>
<proteinExistence type="predicted"/>
<sequence>MTPVITRGWYKPFEIDWMLRAVCEARNDNAAHAMLFIWTHRDRVPKLTNELLSELRKGDEQAQERLYELHEPPRYLCRRQDNDRDFMLDVQLVPCTGRQTLVTKGLIDSGCTSSSINCAFIKEHGLDMKKTAVPIRVYNADVTDLSARDLYLGHDWLKCHNPVINWETDTVIFRRCQCIKNPFPLPDTDPDDRWDEELEDGDTILAVNMEEELVIRAVHHANDLAAATNAEKPQKTFE</sequence>
<keyword evidence="2" id="KW-1185">Reference proteome</keyword>
<reference evidence="2" key="1">
    <citation type="journal article" date="2017" name="Nat. Ecol. Evol.">
        <title>Genome expansion and lineage-specific genetic innovations in the forest pathogenic fungi Armillaria.</title>
        <authorList>
            <person name="Sipos G."/>
            <person name="Prasanna A.N."/>
            <person name="Walter M.C."/>
            <person name="O'Connor E."/>
            <person name="Balint B."/>
            <person name="Krizsan K."/>
            <person name="Kiss B."/>
            <person name="Hess J."/>
            <person name="Varga T."/>
            <person name="Slot J."/>
            <person name="Riley R."/>
            <person name="Boka B."/>
            <person name="Rigling D."/>
            <person name="Barry K."/>
            <person name="Lee J."/>
            <person name="Mihaltcheva S."/>
            <person name="LaButti K."/>
            <person name="Lipzen A."/>
            <person name="Waldron R."/>
            <person name="Moloney N.M."/>
            <person name="Sperisen C."/>
            <person name="Kredics L."/>
            <person name="Vagvoelgyi C."/>
            <person name="Patrignani A."/>
            <person name="Fitzpatrick D."/>
            <person name="Nagy I."/>
            <person name="Doyle S."/>
            <person name="Anderson J.B."/>
            <person name="Grigoriev I.V."/>
            <person name="Gueldener U."/>
            <person name="Muensterkoetter M."/>
            <person name="Nagy L.G."/>
        </authorList>
    </citation>
    <scope>NUCLEOTIDE SEQUENCE [LARGE SCALE GENOMIC DNA]</scope>
    <source>
        <strain evidence="2">C18/9</strain>
    </source>
</reference>
<accession>A0A284S5F4</accession>